<sequence>MFVDMFNGRFFLFVLCCLVWCLPVTAQQHRFSIAPAPAWRAPYQPDLHKKPNSKDIAAGFYQLLYEEQIQVEKQSTYRHVIRDIVSEAGIQNGSQVSVEYAPSYEQLIFHTVVIRRDGQVINKLVASNFKFLQQEEDINAFIYSGTYTAHLILDDVRKGDQIEYDYTVVGRNPIFENKYFHTFYLTSYEPIVNFYKCLIADSSRHFAFKYFNGAMPLQRSLHGREAWYQYSGAVPLMDAVEDAPSWYTNFP</sequence>
<accession>A0A1C4ABP7</accession>
<protein>
    <recommendedName>
        <fullName evidence="2">DUF3857 domain-containing protein</fullName>
    </recommendedName>
</protein>
<reference evidence="3 4" key="1">
    <citation type="submission" date="2016-08" db="EMBL/GenBank/DDBJ databases">
        <authorList>
            <person name="Seilhamer J.J."/>
        </authorList>
    </citation>
    <scope>NUCLEOTIDE SEQUENCE [LARGE SCALE GENOMIC DNA]</scope>
    <source>
        <strain evidence="3 4">A37T2</strain>
    </source>
</reference>
<dbReference type="Gene3D" id="2.60.40.3140">
    <property type="match status" value="1"/>
</dbReference>
<organism evidence="3 4">
    <name type="scientific">Chitinophaga costaii</name>
    <dbReference type="NCBI Taxonomy" id="1335309"/>
    <lineage>
        <taxon>Bacteria</taxon>
        <taxon>Pseudomonadati</taxon>
        <taxon>Bacteroidota</taxon>
        <taxon>Chitinophagia</taxon>
        <taxon>Chitinophagales</taxon>
        <taxon>Chitinophagaceae</taxon>
        <taxon>Chitinophaga</taxon>
    </lineage>
</organism>
<dbReference type="InterPro" id="IPR024618">
    <property type="entry name" value="DUF3857"/>
</dbReference>
<feature type="domain" description="DUF3857" evidence="2">
    <location>
        <begin position="73"/>
        <end position="213"/>
    </location>
</feature>
<dbReference type="EMBL" id="FMAR01000002">
    <property type="protein sequence ID" value="SCB92062.1"/>
    <property type="molecule type" value="Genomic_DNA"/>
</dbReference>
<dbReference type="Pfam" id="PF12969">
    <property type="entry name" value="DUF3857"/>
    <property type="match status" value="1"/>
</dbReference>
<keyword evidence="1" id="KW-0732">Signal</keyword>
<dbReference type="RefSeq" id="WP_089709055.1">
    <property type="nucleotide sequence ID" value="NZ_FMAR01000002.1"/>
</dbReference>
<dbReference type="AlphaFoldDB" id="A0A1C4ABP7"/>
<dbReference type="STRING" id="1335309.GA0116948_10261"/>
<feature type="chain" id="PRO_5008688607" description="DUF3857 domain-containing protein" evidence="1">
    <location>
        <begin position="27"/>
        <end position="251"/>
    </location>
</feature>
<name>A0A1C4ABP7_9BACT</name>
<evidence type="ECO:0000259" key="2">
    <source>
        <dbReference type="Pfam" id="PF12969"/>
    </source>
</evidence>
<evidence type="ECO:0000313" key="4">
    <source>
        <dbReference type="Proteomes" id="UP000242818"/>
    </source>
</evidence>
<proteinExistence type="predicted"/>
<dbReference type="Proteomes" id="UP000242818">
    <property type="component" value="Unassembled WGS sequence"/>
</dbReference>
<evidence type="ECO:0000256" key="1">
    <source>
        <dbReference type="SAM" id="SignalP"/>
    </source>
</evidence>
<dbReference type="OrthoDB" id="98874at2"/>
<gene>
    <name evidence="3" type="ORF">GA0116948_10261</name>
</gene>
<evidence type="ECO:0000313" key="3">
    <source>
        <dbReference type="EMBL" id="SCB92062.1"/>
    </source>
</evidence>
<feature type="signal peptide" evidence="1">
    <location>
        <begin position="1"/>
        <end position="26"/>
    </location>
</feature>
<keyword evidence="4" id="KW-1185">Reference proteome</keyword>